<evidence type="ECO:0000313" key="1">
    <source>
        <dbReference type="EnsemblPlants" id="EMT13179"/>
    </source>
</evidence>
<dbReference type="AlphaFoldDB" id="N1R2C7"/>
<protein>
    <submittedName>
        <fullName evidence="1">Uncharacterized protein</fullName>
    </submittedName>
</protein>
<dbReference type="SUPFAM" id="SSF81383">
    <property type="entry name" value="F-box domain"/>
    <property type="match status" value="1"/>
</dbReference>
<dbReference type="EnsemblPlants" id="EMT13179">
    <property type="protein sequence ID" value="EMT13179"/>
    <property type="gene ID" value="F775_22890"/>
</dbReference>
<dbReference type="InterPro" id="IPR036047">
    <property type="entry name" value="F-box-like_dom_sf"/>
</dbReference>
<name>N1R2C7_AEGTA</name>
<organism evidence="1">
    <name type="scientific">Aegilops tauschii</name>
    <name type="common">Tausch's goatgrass</name>
    <name type="synonym">Aegilops squarrosa</name>
    <dbReference type="NCBI Taxonomy" id="37682"/>
    <lineage>
        <taxon>Eukaryota</taxon>
        <taxon>Viridiplantae</taxon>
        <taxon>Streptophyta</taxon>
        <taxon>Embryophyta</taxon>
        <taxon>Tracheophyta</taxon>
        <taxon>Spermatophyta</taxon>
        <taxon>Magnoliopsida</taxon>
        <taxon>Liliopsida</taxon>
        <taxon>Poales</taxon>
        <taxon>Poaceae</taxon>
        <taxon>BOP clade</taxon>
        <taxon>Pooideae</taxon>
        <taxon>Triticodae</taxon>
        <taxon>Triticeae</taxon>
        <taxon>Triticinae</taxon>
        <taxon>Aegilops</taxon>
    </lineage>
</organism>
<dbReference type="InterPro" id="IPR001810">
    <property type="entry name" value="F-box_dom"/>
</dbReference>
<accession>N1R2C7</accession>
<dbReference type="SMART" id="SM00256">
    <property type="entry name" value="FBOX"/>
    <property type="match status" value="1"/>
</dbReference>
<reference evidence="1" key="1">
    <citation type="submission" date="2015-06" db="UniProtKB">
        <authorList>
            <consortium name="EnsemblPlants"/>
        </authorList>
    </citation>
    <scope>IDENTIFICATION</scope>
</reference>
<dbReference type="PANTHER" id="PTHR31264:SF23">
    <property type="entry name" value="F-BOX DOMAIN-CONTAINING PROTEIN"/>
    <property type="match status" value="1"/>
</dbReference>
<proteinExistence type="predicted"/>
<dbReference type="PANTHER" id="PTHR31264">
    <property type="entry name" value="OS07G0554500 PROTEIN-RELATED"/>
    <property type="match status" value="1"/>
</dbReference>
<sequence>MEFSIVESLTETKGARHGSGWFFKGAMYAIVDESKMMAFLGLSQSRHPPANSFKHSRMIVVMCSCSPTAAAAAAANTQLSTPESGQPRWTRRRLPDDLFPEIFLRVPDPADLVRISAACVSFRCLVASRSFLRRYRKRHARPLVGFFDFQRVFHPAEPPYPSASAAKAVALAADFSFPFLPAPASDWHIFEIRDGRVLLGRDPDDFEELVVCDPLHRRHLLLPRIPGLDEWLPSATTGGIGWQIFLLGGGDDDDEAAEETSFRVIWRAEREDDDNQVAFVFSSSTGQWRAAPPGSGLASFSWRQYVHGCLYGMTDCREKLRVLDTRTMEVSLLDLPLEAKGYAYVYVDVVEAGEGITGLFVRPRGTPDIRYFTRRNNGGSSSQWQLEKIISLDPSQWQSAGSPRPNWFLRHSGSPSLDAGLFSLDVKTFQLERVLGSELSMLCLWPYTNFPPFLSTPAVSSGTQEGDEKEMLEQGAEMLQAEEPMGSPHDESTADDVDAQEGIQAQRALLPHFTFGLFHILPVKQELSCYISFDRYKQGGKSDVILRKVMRRRCRNKVLRCCKMTSPQVTLTTRALADDSNAGGQAGVSRTQDCAD</sequence>